<dbReference type="InterPro" id="IPR049557">
    <property type="entry name" value="Transketolase_CS"/>
</dbReference>
<comment type="similarity">
    <text evidence="2">Belongs to the transketolase family.</text>
</comment>
<dbReference type="GO" id="GO:0046872">
    <property type="term" value="F:metal ion binding"/>
    <property type="evidence" value="ECO:0007669"/>
    <property type="project" value="UniProtKB-KW"/>
</dbReference>
<dbReference type="OrthoDB" id="8732661at2"/>
<keyword evidence="8" id="KW-1185">Reference proteome</keyword>
<reference evidence="8" key="1">
    <citation type="submission" date="2016-11" db="EMBL/GenBank/DDBJ databases">
        <authorList>
            <person name="Varghese N."/>
            <person name="Submissions S."/>
        </authorList>
    </citation>
    <scope>NUCLEOTIDE SEQUENCE [LARGE SCALE GENOMIC DNA]</scope>
    <source>
        <strain evidence="8">DSM 12395</strain>
    </source>
</reference>
<dbReference type="CDD" id="cd02012">
    <property type="entry name" value="TPP_TK"/>
    <property type="match status" value="1"/>
</dbReference>
<feature type="domain" description="Transketolase N-terminal" evidence="6">
    <location>
        <begin position="20"/>
        <end position="268"/>
    </location>
</feature>
<evidence type="ECO:0000256" key="3">
    <source>
        <dbReference type="ARBA" id="ARBA00022679"/>
    </source>
</evidence>
<evidence type="ECO:0000256" key="4">
    <source>
        <dbReference type="ARBA" id="ARBA00022723"/>
    </source>
</evidence>
<dbReference type="AlphaFoldDB" id="A0A1M5D676"/>
<dbReference type="InterPro" id="IPR029061">
    <property type="entry name" value="THDP-binding"/>
</dbReference>
<proteinExistence type="inferred from homology"/>
<evidence type="ECO:0000259" key="6">
    <source>
        <dbReference type="Pfam" id="PF00456"/>
    </source>
</evidence>
<protein>
    <submittedName>
        <fullName evidence="7">Transketolase subunit A</fullName>
    </submittedName>
</protein>
<organism evidence="7 8">
    <name type="scientific">Desulforamulus putei DSM 12395</name>
    <dbReference type="NCBI Taxonomy" id="1121429"/>
    <lineage>
        <taxon>Bacteria</taxon>
        <taxon>Bacillati</taxon>
        <taxon>Bacillota</taxon>
        <taxon>Clostridia</taxon>
        <taxon>Eubacteriales</taxon>
        <taxon>Peptococcaceae</taxon>
        <taxon>Desulforamulus</taxon>
    </lineage>
</organism>
<comment type="cofactor">
    <cofactor evidence="1">
        <name>thiamine diphosphate</name>
        <dbReference type="ChEBI" id="CHEBI:58937"/>
    </cofactor>
</comment>
<name>A0A1M5D676_9FIRM</name>
<sequence length="279" mass="30404">MLSTASSAGREAYRDLEKRARVIRRHIVNMIAEAGSGHPGGSLSAVEILTTLYFGVMKIDPKVPDDPERDRFILSKGHAAPALYATLAERGYFAVETLSSLRRLGSPLQGHPDMRKVPGVEMSTGSLGQGLSVGVGMALGARLDHRYYRVYVLLGDGECQEGQIWEAAMAAGHYQLNNLVAIVDRNGLQIDGSTETVMTLSPLAQKWRAFGWNVVEVDGHSFSELFQALDSVAYAHKPTAIIARTVKGKGVTFMEGAVDWHGKAPDRKQREKALEELGE</sequence>
<dbReference type="PROSITE" id="PS00801">
    <property type="entry name" value="TRANSKETOLASE_1"/>
    <property type="match status" value="1"/>
</dbReference>
<dbReference type="STRING" id="1121429.SAMN02745133_03116"/>
<accession>A0A1M5D676</accession>
<gene>
    <name evidence="7" type="ORF">SAMN02745133_03116</name>
</gene>
<evidence type="ECO:0000313" key="7">
    <source>
        <dbReference type="EMBL" id="SHF62498.1"/>
    </source>
</evidence>
<dbReference type="SUPFAM" id="SSF52518">
    <property type="entry name" value="Thiamin diphosphate-binding fold (THDP-binding)"/>
    <property type="match status" value="1"/>
</dbReference>
<dbReference type="Pfam" id="PF00456">
    <property type="entry name" value="Transketolase_N"/>
    <property type="match status" value="1"/>
</dbReference>
<evidence type="ECO:0000256" key="5">
    <source>
        <dbReference type="ARBA" id="ARBA00023052"/>
    </source>
</evidence>
<evidence type="ECO:0000256" key="2">
    <source>
        <dbReference type="ARBA" id="ARBA00007131"/>
    </source>
</evidence>
<dbReference type="PANTHER" id="PTHR47514:SF1">
    <property type="entry name" value="TRANSKETOLASE N-TERMINAL SECTION-RELATED"/>
    <property type="match status" value="1"/>
</dbReference>
<dbReference type="PANTHER" id="PTHR47514">
    <property type="entry name" value="TRANSKETOLASE N-TERMINAL SECTION-RELATED"/>
    <property type="match status" value="1"/>
</dbReference>
<dbReference type="Gene3D" id="3.40.50.970">
    <property type="match status" value="1"/>
</dbReference>
<dbReference type="Proteomes" id="UP000184148">
    <property type="component" value="Unassembled WGS sequence"/>
</dbReference>
<keyword evidence="3" id="KW-0808">Transferase</keyword>
<keyword evidence="4" id="KW-0479">Metal-binding</keyword>
<dbReference type="GO" id="GO:0016740">
    <property type="term" value="F:transferase activity"/>
    <property type="evidence" value="ECO:0007669"/>
    <property type="project" value="UniProtKB-KW"/>
</dbReference>
<evidence type="ECO:0000256" key="1">
    <source>
        <dbReference type="ARBA" id="ARBA00001964"/>
    </source>
</evidence>
<dbReference type="EMBL" id="FQUY01000044">
    <property type="protein sequence ID" value="SHF62498.1"/>
    <property type="molecule type" value="Genomic_DNA"/>
</dbReference>
<dbReference type="RefSeq" id="WP_073240257.1">
    <property type="nucleotide sequence ID" value="NZ_FQUY01000044.1"/>
</dbReference>
<dbReference type="InterPro" id="IPR005474">
    <property type="entry name" value="Transketolase_N"/>
</dbReference>
<evidence type="ECO:0000313" key="8">
    <source>
        <dbReference type="Proteomes" id="UP000184148"/>
    </source>
</evidence>
<keyword evidence="5" id="KW-0786">Thiamine pyrophosphate</keyword>